<dbReference type="Gene3D" id="1.25.10.10">
    <property type="entry name" value="Leucine-rich Repeat Variant"/>
    <property type="match status" value="2"/>
</dbReference>
<evidence type="ECO:0000313" key="3">
    <source>
        <dbReference type="EMBL" id="USR90380.1"/>
    </source>
</evidence>
<evidence type="ECO:0000256" key="1">
    <source>
        <dbReference type="ARBA" id="ARBA00022549"/>
    </source>
</evidence>
<proteinExistence type="predicted"/>
<keyword evidence="4" id="KW-1185">Reference proteome</keyword>
<evidence type="ECO:0000256" key="2">
    <source>
        <dbReference type="ARBA" id="ARBA00022738"/>
    </source>
</evidence>
<sequence length="217" mass="23875">MNVTEIQEHLQSDDPQHRMRGLTALRDYSPEVAVPLLTPLMGDPEVLVRSFVAMGLGRKRSEAGFAALVTMLGDGDANIRAEAASSLALYGPAAVPYLRRLFQEDSGWLSRHGIIASMMEMAQPQVLLELCQQGLSDRNLLVRETALDGLGTLANTEEAPRALDLLLAQVDNPQWQLRARVAYALRHFRDARAVAALEQLRQDSDHRVVATLLDAAL</sequence>
<gene>
    <name evidence="3" type="ORF">NEA10_16270</name>
</gene>
<dbReference type="Pfam" id="PF13646">
    <property type="entry name" value="HEAT_2"/>
    <property type="match status" value="2"/>
</dbReference>
<keyword evidence="2" id="KW-0605">Phycobilisome</keyword>
<dbReference type="InterPro" id="IPR016024">
    <property type="entry name" value="ARM-type_fold"/>
</dbReference>
<dbReference type="EMBL" id="CP098611">
    <property type="protein sequence ID" value="USR90380.1"/>
    <property type="molecule type" value="Genomic_DNA"/>
</dbReference>
<name>A0ABY5AMZ4_9CYAN</name>
<evidence type="ECO:0000313" key="4">
    <source>
        <dbReference type="Proteomes" id="UP001056708"/>
    </source>
</evidence>
<dbReference type="InterPro" id="IPR011989">
    <property type="entry name" value="ARM-like"/>
</dbReference>
<organism evidence="3 4">
    <name type="scientific">Phormidium yuhuli AB48</name>
    <dbReference type="NCBI Taxonomy" id="2940671"/>
    <lineage>
        <taxon>Bacteria</taxon>
        <taxon>Bacillati</taxon>
        <taxon>Cyanobacteriota</taxon>
        <taxon>Cyanophyceae</taxon>
        <taxon>Oscillatoriophycideae</taxon>
        <taxon>Oscillatoriales</taxon>
        <taxon>Oscillatoriaceae</taxon>
        <taxon>Phormidium</taxon>
        <taxon>Phormidium yuhuli</taxon>
    </lineage>
</organism>
<dbReference type="PANTHER" id="PTHR12697:SF5">
    <property type="entry name" value="DEOXYHYPUSINE HYDROXYLASE"/>
    <property type="match status" value="1"/>
</dbReference>
<reference evidence="3" key="1">
    <citation type="submission" date="2022-06" db="EMBL/GenBank/DDBJ databases">
        <title>Genome sequence of Phormidium yuhuli AB48 isolated from an industrial photobioreactor environment.</title>
        <authorList>
            <person name="Qiu Y."/>
            <person name="Noonan A.J.C."/>
            <person name="Dofher K."/>
            <person name="Koch M."/>
            <person name="Kieft B."/>
            <person name="Lin X."/>
            <person name="Ziels R.M."/>
            <person name="Hallam S.J."/>
        </authorList>
    </citation>
    <scope>NUCLEOTIDE SEQUENCE</scope>
    <source>
        <strain evidence="3">AB48</strain>
    </source>
</reference>
<keyword evidence="1" id="KW-0042">Antenna complex</keyword>
<dbReference type="RefSeq" id="WP_252662412.1">
    <property type="nucleotide sequence ID" value="NZ_CP098611.1"/>
</dbReference>
<dbReference type="SUPFAM" id="SSF48371">
    <property type="entry name" value="ARM repeat"/>
    <property type="match status" value="1"/>
</dbReference>
<dbReference type="Proteomes" id="UP001056708">
    <property type="component" value="Chromosome"/>
</dbReference>
<dbReference type="InterPro" id="IPR004155">
    <property type="entry name" value="PBS_lyase_HEAT"/>
</dbReference>
<protein>
    <submittedName>
        <fullName evidence="3">HEAT repeat domain-containing protein</fullName>
    </submittedName>
</protein>
<dbReference type="SMART" id="SM00567">
    <property type="entry name" value="EZ_HEAT"/>
    <property type="match status" value="4"/>
</dbReference>
<accession>A0ABY5AMZ4</accession>
<dbReference type="PANTHER" id="PTHR12697">
    <property type="entry name" value="PBS LYASE HEAT-LIKE PROTEIN"/>
    <property type="match status" value="1"/>
</dbReference>